<feature type="transmembrane region" description="Helical" evidence="1">
    <location>
        <begin position="146"/>
        <end position="165"/>
    </location>
</feature>
<feature type="transmembrane region" description="Helical" evidence="1">
    <location>
        <begin position="204"/>
        <end position="223"/>
    </location>
</feature>
<dbReference type="PANTHER" id="PTHR41771">
    <property type="entry name" value="MEMBRANE PROTEIN-RELATED"/>
    <property type="match status" value="1"/>
</dbReference>
<sequence length="381" mass="41844">MNHRFLAIVLILTFLVLPTSVLGQTVENLEVPTEHVKGRVIKIIEEKRNFDYGGGMKADMQRFEVEILDGTYKGKIIESENMMFGNPAYDLWVKEGDRILMFLEEQDGVMQAHMMDFIRDRYIYLLVAAFILLLILIGRMQGVKSVITLGLTVLIIGKVMLPLLFQGYSPVPLALITGLAVSTITFLIVCGFTKKTLAASLGTLGGLTTAALLSIFISSLANLKGLSGEEAQMLLYIPQEITFNFRGLLLAGIIIGALGAVMDVSISIASAMEEIHKKSMNLSFKELINSGMNVGKDIMGTMSNTLILAYTGASIPLFLLLMAYEQPFIKLMNMDFLATELVRALSGSIGLIFAIPITAIISGFLLRPKSDHALEKDHQNQ</sequence>
<feature type="transmembrane region" description="Helical" evidence="1">
    <location>
        <begin position="122"/>
        <end position="139"/>
    </location>
</feature>
<evidence type="ECO:0000313" key="2">
    <source>
        <dbReference type="EMBL" id="OEH86894.1"/>
    </source>
</evidence>
<dbReference type="Pfam" id="PF07907">
    <property type="entry name" value="YibE_F"/>
    <property type="match status" value="1"/>
</dbReference>
<reference evidence="2 3" key="1">
    <citation type="submission" date="2016-09" db="EMBL/GenBank/DDBJ databases">
        <title>Desulfuribacillus arsenicus sp. nov., an obligately anaerobic, dissimilatory arsenic- and antimonate-reducing bacterium isolated from anoxic sediments.</title>
        <authorList>
            <person name="Abin C.A."/>
            <person name="Hollibaugh J.T."/>
        </authorList>
    </citation>
    <scope>NUCLEOTIDE SEQUENCE [LARGE SCALE GENOMIC DNA]</scope>
    <source>
        <strain evidence="2 3">MLFW-2</strain>
    </source>
</reference>
<proteinExistence type="predicted"/>
<gene>
    <name evidence="2" type="ORF">BHU72_01120</name>
</gene>
<evidence type="ECO:0000313" key="3">
    <source>
        <dbReference type="Proteomes" id="UP000095255"/>
    </source>
</evidence>
<organism evidence="2 3">
    <name type="scientific">Desulfuribacillus stibiiarsenatis</name>
    <dbReference type="NCBI Taxonomy" id="1390249"/>
    <lineage>
        <taxon>Bacteria</taxon>
        <taxon>Bacillati</taxon>
        <taxon>Bacillota</taxon>
        <taxon>Desulfuribacillia</taxon>
        <taxon>Desulfuribacillales</taxon>
        <taxon>Desulfuribacillaceae</taxon>
        <taxon>Desulfuribacillus</taxon>
    </lineage>
</organism>
<keyword evidence="1" id="KW-1133">Transmembrane helix</keyword>
<accession>A0A1E5LA23</accession>
<dbReference type="AlphaFoldDB" id="A0A1E5LA23"/>
<keyword evidence="1" id="KW-0472">Membrane</keyword>
<evidence type="ECO:0008006" key="4">
    <source>
        <dbReference type="Google" id="ProtNLM"/>
    </source>
</evidence>
<feature type="transmembrane region" description="Helical" evidence="1">
    <location>
        <begin position="344"/>
        <end position="366"/>
    </location>
</feature>
<feature type="transmembrane region" description="Helical" evidence="1">
    <location>
        <begin position="171"/>
        <end position="192"/>
    </location>
</feature>
<dbReference type="RefSeq" id="WP_069700772.1">
    <property type="nucleotide sequence ID" value="NZ_MJAT01000001.1"/>
</dbReference>
<dbReference type="STRING" id="1390249.BHU72_01120"/>
<feature type="transmembrane region" description="Helical" evidence="1">
    <location>
        <begin position="306"/>
        <end position="324"/>
    </location>
</feature>
<feature type="transmembrane region" description="Helical" evidence="1">
    <location>
        <begin position="243"/>
        <end position="271"/>
    </location>
</feature>
<dbReference type="PANTHER" id="PTHR41771:SF1">
    <property type="entry name" value="MEMBRANE PROTEIN"/>
    <property type="match status" value="1"/>
</dbReference>
<protein>
    <recommendedName>
        <fullName evidence="4">YibE/F family protein</fullName>
    </recommendedName>
</protein>
<keyword evidence="3" id="KW-1185">Reference proteome</keyword>
<keyword evidence="1" id="KW-0812">Transmembrane</keyword>
<evidence type="ECO:0000256" key="1">
    <source>
        <dbReference type="SAM" id="Phobius"/>
    </source>
</evidence>
<name>A0A1E5LA23_9FIRM</name>
<comment type="caution">
    <text evidence="2">The sequence shown here is derived from an EMBL/GenBank/DDBJ whole genome shotgun (WGS) entry which is preliminary data.</text>
</comment>
<dbReference type="Proteomes" id="UP000095255">
    <property type="component" value="Unassembled WGS sequence"/>
</dbReference>
<dbReference type="EMBL" id="MJAT01000001">
    <property type="protein sequence ID" value="OEH86894.1"/>
    <property type="molecule type" value="Genomic_DNA"/>
</dbReference>
<dbReference type="InterPro" id="IPR012507">
    <property type="entry name" value="YibE_F"/>
</dbReference>